<accession>A0A835JLF2</accession>
<dbReference type="AlphaFoldDB" id="A0A835JLF2"/>
<evidence type="ECO:0000313" key="2">
    <source>
        <dbReference type="Proteomes" id="UP000657918"/>
    </source>
</evidence>
<gene>
    <name evidence="1" type="ORF">SADUNF_Sadunf11G0119200</name>
</gene>
<dbReference type="Proteomes" id="UP000657918">
    <property type="component" value="Chromosome 11"/>
</dbReference>
<sequence>MPDSLSSSADIVQQLTRSLIAEPRFIMHAYLNKNLQSTANNTPKESKWLKHMLFVVSVVAIACTLAPAFDPSPLQDFCVADPTIPGQVIGRDCLGSKMDTKKTKLK</sequence>
<protein>
    <submittedName>
        <fullName evidence="1">Uncharacterized protein</fullName>
    </submittedName>
</protein>
<dbReference type="OrthoDB" id="1746884at2759"/>
<comment type="caution">
    <text evidence="1">The sequence shown here is derived from an EMBL/GenBank/DDBJ whole genome shotgun (WGS) entry which is preliminary data.</text>
</comment>
<name>A0A835JLF2_9ROSI</name>
<reference evidence="1 2" key="1">
    <citation type="submission" date="2020-10" db="EMBL/GenBank/DDBJ databases">
        <title>Plant Genome Project.</title>
        <authorList>
            <person name="Zhang R.-G."/>
        </authorList>
    </citation>
    <scope>NUCLEOTIDE SEQUENCE [LARGE SCALE GENOMIC DNA]</scope>
    <source>
        <strain evidence="1">FAFU-HL-1</strain>
        <tissue evidence="1">Leaf</tissue>
    </source>
</reference>
<keyword evidence="2" id="KW-1185">Reference proteome</keyword>
<organism evidence="1 2">
    <name type="scientific">Salix dunnii</name>
    <dbReference type="NCBI Taxonomy" id="1413687"/>
    <lineage>
        <taxon>Eukaryota</taxon>
        <taxon>Viridiplantae</taxon>
        <taxon>Streptophyta</taxon>
        <taxon>Embryophyta</taxon>
        <taxon>Tracheophyta</taxon>
        <taxon>Spermatophyta</taxon>
        <taxon>Magnoliopsida</taxon>
        <taxon>eudicotyledons</taxon>
        <taxon>Gunneridae</taxon>
        <taxon>Pentapetalae</taxon>
        <taxon>rosids</taxon>
        <taxon>fabids</taxon>
        <taxon>Malpighiales</taxon>
        <taxon>Salicaceae</taxon>
        <taxon>Saliceae</taxon>
        <taxon>Salix</taxon>
    </lineage>
</organism>
<evidence type="ECO:0000313" key="1">
    <source>
        <dbReference type="EMBL" id="KAF9673155.1"/>
    </source>
</evidence>
<proteinExistence type="predicted"/>
<dbReference type="EMBL" id="JADGMS010000011">
    <property type="protein sequence ID" value="KAF9673155.1"/>
    <property type="molecule type" value="Genomic_DNA"/>
</dbReference>